<dbReference type="InterPro" id="IPR020449">
    <property type="entry name" value="Tscrpt_reg_AraC-type_HTH"/>
</dbReference>
<evidence type="ECO:0000256" key="1">
    <source>
        <dbReference type="ARBA" id="ARBA00023015"/>
    </source>
</evidence>
<dbReference type="PANTHER" id="PTHR43280:SF32">
    <property type="entry name" value="TRANSCRIPTIONAL REGULATORY PROTEIN"/>
    <property type="match status" value="1"/>
</dbReference>
<dbReference type="InterPro" id="IPR018060">
    <property type="entry name" value="HTH_AraC"/>
</dbReference>
<proteinExistence type="predicted"/>
<keyword evidence="1" id="KW-0805">Transcription regulation</keyword>
<dbReference type="EMBL" id="LMZQ01000012">
    <property type="protein sequence ID" value="KRT15155.1"/>
    <property type="molecule type" value="Genomic_DNA"/>
</dbReference>
<evidence type="ECO:0000313" key="5">
    <source>
        <dbReference type="EMBL" id="KRT15155.1"/>
    </source>
</evidence>
<dbReference type="SMART" id="SM00342">
    <property type="entry name" value="HTH_ARAC"/>
    <property type="match status" value="1"/>
</dbReference>
<keyword evidence="3" id="KW-0804">Transcription</keyword>
<keyword evidence="6" id="KW-1185">Reference proteome</keyword>
<evidence type="ECO:0000256" key="2">
    <source>
        <dbReference type="ARBA" id="ARBA00023125"/>
    </source>
</evidence>
<dbReference type="InterPro" id="IPR009057">
    <property type="entry name" value="Homeodomain-like_sf"/>
</dbReference>
<organism evidence="5 6">
    <name type="scientific">Pedobacter ginsenosidimutans</name>
    <dbReference type="NCBI Taxonomy" id="687842"/>
    <lineage>
        <taxon>Bacteria</taxon>
        <taxon>Pseudomonadati</taxon>
        <taxon>Bacteroidota</taxon>
        <taxon>Sphingobacteriia</taxon>
        <taxon>Sphingobacteriales</taxon>
        <taxon>Sphingobacteriaceae</taxon>
        <taxon>Pedobacter</taxon>
    </lineage>
</organism>
<name>A0A0T5VMR5_9SPHI</name>
<dbReference type="PANTHER" id="PTHR43280">
    <property type="entry name" value="ARAC-FAMILY TRANSCRIPTIONAL REGULATOR"/>
    <property type="match status" value="1"/>
</dbReference>
<accession>A0A0T5VMR5</accession>
<evidence type="ECO:0000313" key="6">
    <source>
        <dbReference type="Proteomes" id="UP000051950"/>
    </source>
</evidence>
<sequence length="65" mass="7289">MSTGRSAQQHLQDKVIEAAKEKVSGTVLSLSEIAFLIGFEHSQSFSRLFKLKTNFTPSEYRATLK</sequence>
<dbReference type="Pfam" id="PF12833">
    <property type="entry name" value="HTH_18"/>
    <property type="match status" value="1"/>
</dbReference>
<evidence type="ECO:0000259" key="4">
    <source>
        <dbReference type="PROSITE" id="PS01124"/>
    </source>
</evidence>
<feature type="domain" description="HTH araC/xylS-type" evidence="4">
    <location>
        <begin position="1"/>
        <end position="63"/>
    </location>
</feature>
<protein>
    <recommendedName>
        <fullName evidence="4">HTH araC/xylS-type domain-containing protein</fullName>
    </recommendedName>
</protein>
<dbReference type="Gene3D" id="1.10.10.60">
    <property type="entry name" value="Homeodomain-like"/>
    <property type="match status" value="1"/>
</dbReference>
<dbReference type="AlphaFoldDB" id="A0A0T5VMR5"/>
<dbReference type="PROSITE" id="PS01124">
    <property type="entry name" value="HTH_ARAC_FAMILY_2"/>
    <property type="match status" value="1"/>
</dbReference>
<keyword evidence="2" id="KW-0238">DNA-binding</keyword>
<reference evidence="5 6" key="1">
    <citation type="submission" date="2015-11" db="EMBL/GenBank/DDBJ databases">
        <title>Sequence of Pedobacter ginsenosidimutans.</title>
        <authorList>
            <person name="Carson E."/>
            <person name="Keyser V."/>
            <person name="Newman J."/>
            <person name="Miller J."/>
        </authorList>
    </citation>
    <scope>NUCLEOTIDE SEQUENCE [LARGE SCALE GENOMIC DNA]</scope>
    <source>
        <strain evidence="5 6">KACC 14530</strain>
    </source>
</reference>
<evidence type="ECO:0000256" key="3">
    <source>
        <dbReference type="ARBA" id="ARBA00023163"/>
    </source>
</evidence>
<dbReference type="SUPFAM" id="SSF46689">
    <property type="entry name" value="Homeodomain-like"/>
    <property type="match status" value="1"/>
</dbReference>
<dbReference type="Proteomes" id="UP000051950">
    <property type="component" value="Unassembled WGS sequence"/>
</dbReference>
<dbReference type="GO" id="GO:0003700">
    <property type="term" value="F:DNA-binding transcription factor activity"/>
    <property type="evidence" value="ECO:0007669"/>
    <property type="project" value="InterPro"/>
</dbReference>
<dbReference type="PRINTS" id="PR00032">
    <property type="entry name" value="HTHARAC"/>
</dbReference>
<dbReference type="STRING" id="687842.ASU31_15905"/>
<comment type="caution">
    <text evidence="5">The sequence shown here is derived from an EMBL/GenBank/DDBJ whole genome shotgun (WGS) entry which is preliminary data.</text>
</comment>
<dbReference type="GO" id="GO:0043565">
    <property type="term" value="F:sequence-specific DNA binding"/>
    <property type="evidence" value="ECO:0007669"/>
    <property type="project" value="InterPro"/>
</dbReference>
<gene>
    <name evidence="5" type="ORF">ASU31_15905</name>
</gene>